<gene>
    <name evidence="1" type="ORF">DVH24_025661</name>
</gene>
<dbReference type="Proteomes" id="UP000290289">
    <property type="component" value="Chromosome 2"/>
</dbReference>
<comment type="caution">
    <text evidence="1">The sequence shown here is derived from an EMBL/GenBank/DDBJ whole genome shotgun (WGS) entry which is preliminary data.</text>
</comment>
<protein>
    <submittedName>
        <fullName evidence="1">Uncharacterized protein</fullName>
    </submittedName>
</protein>
<reference evidence="1 2" key="1">
    <citation type="submission" date="2018-10" db="EMBL/GenBank/DDBJ databases">
        <title>A high-quality apple genome assembly.</title>
        <authorList>
            <person name="Hu J."/>
        </authorList>
    </citation>
    <scope>NUCLEOTIDE SEQUENCE [LARGE SCALE GENOMIC DNA]</scope>
    <source>
        <strain evidence="2">cv. HFTH1</strain>
        <tissue evidence="1">Young leaf</tissue>
    </source>
</reference>
<sequence length="315" mass="34237">MVVDVVETRILGVLHLFIRKGDYILIEHDVTNDKPSEGADKERIESMFDEKLEMMATKKAILSIELYDLQNHNHHTPLTPSFQCSDHEINVSTSLCHFTSYLPLLKYDLTIKSSDKKSTRFPLENSETGGILLETDYDNIGKLGERHTLSRLCDGASIVDLKLAYHMLITDKGGGPTAFLLTPSPIFFTTTSPIASAIASRCKPPPSALLASTPTLTSSTSLALTGWSSCIGMAIIGTPNLMLSNTELHPQWLTNPPTLGCCNIFACGAQPSTIIPLSPTLSTNHFGNTSSTFVVLSSLGNLITQMKLTLLSSNP</sequence>
<dbReference type="EMBL" id="RDQH01000328">
    <property type="protein sequence ID" value="RXI06525.1"/>
    <property type="molecule type" value="Genomic_DNA"/>
</dbReference>
<keyword evidence="2" id="KW-1185">Reference proteome</keyword>
<dbReference type="AlphaFoldDB" id="A0A498KL84"/>
<evidence type="ECO:0000313" key="2">
    <source>
        <dbReference type="Proteomes" id="UP000290289"/>
    </source>
</evidence>
<proteinExistence type="predicted"/>
<evidence type="ECO:0000313" key="1">
    <source>
        <dbReference type="EMBL" id="RXI06525.1"/>
    </source>
</evidence>
<organism evidence="1 2">
    <name type="scientific">Malus domestica</name>
    <name type="common">Apple</name>
    <name type="synonym">Pyrus malus</name>
    <dbReference type="NCBI Taxonomy" id="3750"/>
    <lineage>
        <taxon>Eukaryota</taxon>
        <taxon>Viridiplantae</taxon>
        <taxon>Streptophyta</taxon>
        <taxon>Embryophyta</taxon>
        <taxon>Tracheophyta</taxon>
        <taxon>Spermatophyta</taxon>
        <taxon>Magnoliopsida</taxon>
        <taxon>eudicotyledons</taxon>
        <taxon>Gunneridae</taxon>
        <taxon>Pentapetalae</taxon>
        <taxon>rosids</taxon>
        <taxon>fabids</taxon>
        <taxon>Rosales</taxon>
        <taxon>Rosaceae</taxon>
        <taxon>Amygdaloideae</taxon>
        <taxon>Maleae</taxon>
        <taxon>Malus</taxon>
    </lineage>
</organism>
<dbReference type="STRING" id="3750.A0A498KL84"/>
<accession>A0A498KL84</accession>
<name>A0A498KL84_MALDO</name>